<keyword evidence="12" id="KW-1185">Reference proteome</keyword>
<keyword evidence="6 9" id="KW-0443">Lipid metabolism</keyword>
<dbReference type="GO" id="GO:0003989">
    <property type="term" value="F:acetyl-CoA carboxylase activity"/>
    <property type="evidence" value="ECO:0007669"/>
    <property type="project" value="InterPro"/>
</dbReference>
<dbReference type="CDD" id="cd06850">
    <property type="entry name" value="biotinyl_domain"/>
    <property type="match status" value="1"/>
</dbReference>
<dbReference type="EMBL" id="RJKX01000013">
    <property type="protein sequence ID" value="ROP99727.1"/>
    <property type="molecule type" value="Genomic_DNA"/>
</dbReference>
<keyword evidence="5 9" id="KW-0276">Fatty acid metabolism</keyword>
<dbReference type="InterPro" id="IPR001882">
    <property type="entry name" value="Biotin_BS"/>
</dbReference>
<comment type="caution">
    <text evidence="11">The sequence shown here is derived from an EMBL/GenBank/DDBJ whole genome shotgun (WGS) entry which is preliminary data.</text>
</comment>
<dbReference type="UniPathway" id="UPA00094"/>
<evidence type="ECO:0000256" key="3">
    <source>
        <dbReference type="ARBA" id="ARBA00017562"/>
    </source>
</evidence>
<dbReference type="PANTHER" id="PTHR45266:SF3">
    <property type="entry name" value="OXALOACETATE DECARBOXYLASE ALPHA CHAIN"/>
    <property type="match status" value="1"/>
</dbReference>
<dbReference type="FunFam" id="2.40.50.100:FF:000003">
    <property type="entry name" value="Acetyl-CoA carboxylase biotin carboxyl carrier protein"/>
    <property type="match status" value="1"/>
</dbReference>
<comment type="pathway">
    <text evidence="2 9">Lipid metabolism; fatty acid biosynthesis.</text>
</comment>
<evidence type="ECO:0000256" key="6">
    <source>
        <dbReference type="ARBA" id="ARBA00023098"/>
    </source>
</evidence>
<dbReference type="InterPro" id="IPR000089">
    <property type="entry name" value="Biotin_lipoyl"/>
</dbReference>
<name>A0A3N1M7R1_9PROT</name>
<evidence type="ECO:0000256" key="7">
    <source>
        <dbReference type="ARBA" id="ARBA00023160"/>
    </source>
</evidence>
<dbReference type="Proteomes" id="UP000278222">
    <property type="component" value="Unassembled WGS sequence"/>
</dbReference>
<dbReference type="PRINTS" id="PR01071">
    <property type="entry name" value="ACOABIOTINCC"/>
</dbReference>
<dbReference type="GO" id="GO:0009317">
    <property type="term" value="C:acetyl-CoA carboxylase complex"/>
    <property type="evidence" value="ECO:0007669"/>
    <property type="project" value="InterPro"/>
</dbReference>
<evidence type="ECO:0000256" key="9">
    <source>
        <dbReference type="RuleBase" id="RU364072"/>
    </source>
</evidence>
<evidence type="ECO:0000259" key="10">
    <source>
        <dbReference type="PROSITE" id="PS50968"/>
    </source>
</evidence>
<gene>
    <name evidence="11" type="ORF">EDC65_1513</name>
</gene>
<proteinExistence type="predicted"/>
<feature type="domain" description="Lipoyl-binding" evidence="10">
    <location>
        <begin position="76"/>
        <end position="152"/>
    </location>
</feature>
<reference evidence="11 12" key="1">
    <citation type="submission" date="2018-11" db="EMBL/GenBank/DDBJ databases">
        <title>Genomic Encyclopedia of Type Strains, Phase IV (KMG-IV): sequencing the most valuable type-strain genomes for metagenomic binning, comparative biology and taxonomic classification.</title>
        <authorList>
            <person name="Goeker M."/>
        </authorList>
    </citation>
    <scope>NUCLEOTIDE SEQUENCE [LARGE SCALE GENOMIC DNA]</scope>
    <source>
        <strain evidence="11 12">DSM 5900</strain>
    </source>
</reference>
<evidence type="ECO:0000256" key="8">
    <source>
        <dbReference type="ARBA" id="ARBA00023267"/>
    </source>
</evidence>
<comment type="function">
    <text evidence="1 9">This protein is a component of the acetyl coenzyme A carboxylase complex; first, biotin carboxylase catalyzes the carboxylation of the carrier protein and then the transcarboxylase transfers the carboxyl group to form malonyl-CoA.</text>
</comment>
<protein>
    <recommendedName>
        <fullName evidence="3 9">Biotin carboxyl carrier protein of acetyl-CoA carboxylase</fullName>
    </recommendedName>
</protein>
<dbReference type="AlphaFoldDB" id="A0A3N1M7R1"/>
<dbReference type="GO" id="GO:0006633">
    <property type="term" value="P:fatty acid biosynthetic process"/>
    <property type="evidence" value="ECO:0007669"/>
    <property type="project" value="UniProtKB-UniPathway"/>
</dbReference>
<dbReference type="Pfam" id="PF00364">
    <property type="entry name" value="Biotin_lipoyl"/>
    <property type="match status" value="1"/>
</dbReference>
<organism evidence="11 12">
    <name type="scientific">Stella humosa</name>
    <dbReference type="NCBI Taxonomy" id="94"/>
    <lineage>
        <taxon>Bacteria</taxon>
        <taxon>Pseudomonadati</taxon>
        <taxon>Pseudomonadota</taxon>
        <taxon>Alphaproteobacteria</taxon>
        <taxon>Rhodospirillales</taxon>
        <taxon>Stellaceae</taxon>
        <taxon>Stella</taxon>
    </lineage>
</organism>
<dbReference type="PANTHER" id="PTHR45266">
    <property type="entry name" value="OXALOACETATE DECARBOXYLASE ALPHA CHAIN"/>
    <property type="match status" value="1"/>
</dbReference>
<evidence type="ECO:0000313" key="11">
    <source>
        <dbReference type="EMBL" id="ROP99727.1"/>
    </source>
</evidence>
<evidence type="ECO:0000256" key="2">
    <source>
        <dbReference type="ARBA" id="ARBA00005194"/>
    </source>
</evidence>
<dbReference type="PROSITE" id="PS50968">
    <property type="entry name" value="BIOTINYL_LIPOYL"/>
    <property type="match status" value="1"/>
</dbReference>
<evidence type="ECO:0000256" key="4">
    <source>
        <dbReference type="ARBA" id="ARBA00022516"/>
    </source>
</evidence>
<keyword evidence="8 9" id="KW-0092">Biotin</keyword>
<evidence type="ECO:0000313" key="12">
    <source>
        <dbReference type="Proteomes" id="UP000278222"/>
    </source>
</evidence>
<evidence type="ECO:0000256" key="5">
    <source>
        <dbReference type="ARBA" id="ARBA00022832"/>
    </source>
</evidence>
<accession>A0A3N1M7R1</accession>
<dbReference type="NCBIfam" id="TIGR00531">
    <property type="entry name" value="BCCP"/>
    <property type="match status" value="1"/>
</dbReference>
<dbReference type="PROSITE" id="PS00188">
    <property type="entry name" value="BIOTIN"/>
    <property type="match status" value="1"/>
</dbReference>
<dbReference type="InterPro" id="IPR001249">
    <property type="entry name" value="AcCoA_biotinCC"/>
</dbReference>
<keyword evidence="7 9" id="KW-0275">Fatty acid biosynthesis</keyword>
<dbReference type="Gene3D" id="2.40.50.100">
    <property type="match status" value="1"/>
</dbReference>
<keyword evidence="4 9" id="KW-0444">Lipid biosynthesis</keyword>
<dbReference type="InterPro" id="IPR050709">
    <property type="entry name" value="Biotin_Carboxyl_Carrier/Decarb"/>
</dbReference>
<dbReference type="RefSeq" id="WP_170216393.1">
    <property type="nucleotide sequence ID" value="NZ_AP019700.1"/>
</dbReference>
<sequence>MKRTQPLAVDEELVRTLARLLDETGLTEIEAQAGDARIRIARAPAAQVIHAGPAVAAAPGPVVAAAPAAVAAADDPGAIKSPMVGTVYLSPQPNAPPFVAAGDRVAAGQTLMIVEAMKVMNPITAPRAGTVRAVLVDDGQPVEFGQPLTILD</sequence>
<dbReference type="SUPFAM" id="SSF51230">
    <property type="entry name" value="Single hybrid motif"/>
    <property type="match status" value="1"/>
</dbReference>
<evidence type="ECO:0000256" key="1">
    <source>
        <dbReference type="ARBA" id="ARBA00003761"/>
    </source>
</evidence>
<dbReference type="InterPro" id="IPR011053">
    <property type="entry name" value="Single_hybrid_motif"/>
</dbReference>